<dbReference type="GO" id="GO:0070628">
    <property type="term" value="F:proteasome binding"/>
    <property type="evidence" value="ECO:0007669"/>
    <property type="project" value="InterPro"/>
</dbReference>
<dbReference type="OrthoDB" id="17907at2759"/>
<evidence type="ECO:0000256" key="6">
    <source>
        <dbReference type="ARBA" id="ARBA00022763"/>
    </source>
</evidence>
<comment type="similarity">
    <text evidence="3">Belongs to the BLM10 family.</text>
</comment>
<dbReference type="PANTHER" id="PTHR32170:SF3">
    <property type="entry name" value="PROTEASOME ACTIVATOR COMPLEX SUBUNIT 4"/>
    <property type="match status" value="1"/>
</dbReference>
<name>A0A8H7RY74_9FUNG</name>
<evidence type="ECO:0000259" key="10">
    <source>
        <dbReference type="Pfam" id="PF11919"/>
    </source>
</evidence>
<keyword evidence="8" id="KW-0539">Nucleus</keyword>
<dbReference type="Gene3D" id="1.25.10.10">
    <property type="entry name" value="Leucine-rich Repeat Variant"/>
    <property type="match status" value="1"/>
</dbReference>
<feature type="domain" description="Proteasome activator complex subunit 4 C-terminal" evidence="10">
    <location>
        <begin position="1852"/>
        <end position="1938"/>
    </location>
</feature>
<comment type="subcellular location">
    <subcellularLocation>
        <location evidence="2">Cytoplasm</location>
    </subcellularLocation>
    <subcellularLocation>
        <location evidence="1">Nucleus speckle</location>
    </subcellularLocation>
</comment>
<dbReference type="EMBL" id="JAEPRB010000234">
    <property type="protein sequence ID" value="KAG2218367.1"/>
    <property type="molecule type" value="Genomic_DNA"/>
</dbReference>
<dbReference type="InterPro" id="IPR021843">
    <property type="entry name" value="PSME4_C"/>
</dbReference>
<dbReference type="Pfam" id="PF11919">
    <property type="entry name" value="PSME4_C"/>
    <property type="match status" value="1"/>
</dbReference>
<reference evidence="13 14" key="1">
    <citation type="submission" date="2020-12" db="EMBL/GenBank/DDBJ databases">
        <title>Metabolic potential, ecology and presence of endohyphal bacteria is reflected in genomic diversity of Mucoromycotina.</title>
        <authorList>
            <person name="Muszewska A."/>
            <person name="Okrasinska A."/>
            <person name="Steczkiewicz K."/>
            <person name="Drgas O."/>
            <person name="Orlowska M."/>
            <person name="Perlinska-Lenart U."/>
            <person name="Aleksandrzak-Piekarczyk T."/>
            <person name="Szatraj K."/>
            <person name="Zielenkiewicz U."/>
            <person name="Pilsyk S."/>
            <person name="Malc E."/>
            <person name="Mieczkowski P."/>
            <person name="Kruszewska J.S."/>
            <person name="Biernat P."/>
            <person name="Pawlowska J."/>
        </authorList>
    </citation>
    <scope>NUCLEOTIDE SEQUENCE [LARGE SCALE GENOMIC DNA]</scope>
    <source>
        <strain evidence="13 14">CBS 142.35</strain>
    </source>
</reference>
<evidence type="ECO:0000256" key="5">
    <source>
        <dbReference type="ARBA" id="ARBA00022737"/>
    </source>
</evidence>
<protein>
    <recommendedName>
        <fullName evidence="15">Proteasome activator subunit 4</fullName>
    </recommendedName>
</protein>
<dbReference type="Proteomes" id="UP000646827">
    <property type="component" value="Unassembled WGS sequence"/>
</dbReference>
<evidence type="ECO:0000313" key="13">
    <source>
        <dbReference type="EMBL" id="KAG2218367.1"/>
    </source>
</evidence>
<dbReference type="InterPro" id="IPR032430">
    <property type="entry name" value="Blm10_mid"/>
</dbReference>
<keyword evidence="6" id="KW-0227">DNA damage</keyword>
<evidence type="ECO:0000256" key="8">
    <source>
        <dbReference type="ARBA" id="ARBA00023242"/>
    </source>
</evidence>
<dbReference type="InterPro" id="IPR035309">
    <property type="entry name" value="PSME4"/>
</dbReference>
<evidence type="ECO:0000259" key="11">
    <source>
        <dbReference type="Pfam" id="PF16507"/>
    </source>
</evidence>
<organism evidence="13 14">
    <name type="scientific">Circinella minor</name>
    <dbReference type="NCBI Taxonomy" id="1195481"/>
    <lineage>
        <taxon>Eukaryota</taxon>
        <taxon>Fungi</taxon>
        <taxon>Fungi incertae sedis</taxon>
        <taxon>Mucoromycota</taxon>
        <taxon>Mucoromycotina</taxon>
        <taxon>Mucoromycetes</taxon>
        <taxon>Mucorales</taxon>
        <taxon>Lichtheimiaceae</taxon>
        <taxon>Circinella</taxon>
    </lineage>
</organism>
<dbReference type="PANTHER" id="PTHR32170">
    <property type="entry name" value="PROTEASOME ACTIVATOR COMPLEX SUBUNIT 4"/>
    <property type="match status" value="1"/>
</dbReference>
<dbReference type="GO" id="GO:0016504">
    <property type="term" value="F:peptidase activator activity"/>
    <property type="evidence" value="ECO:0007669"/>
    <property type="project" value="InterPro"/>
</dbReference>
<evidence type="ECO:0000313" key="14">
    <source>
        <dbReference type="Proteomes" id="UP000646827"/>
    </source>
</evidence>
<evidence type="ECO:0000256" key="9">
    <source>
        <dbReference type="SAM" id="MobiDB-lite"/>
    </source>
</evidence>
<evidence type="ECO:0000256" key="7">
    <source>
        <dbReference type="ARBA" id="ARBA00023204"/>
    </source>
</evidence>
<feature type="domain" description="Proteasome activator Blm10 middle HEAT repeats region" evidence="11">
    <location>
        <begin position="362"/>
        <end position="899"/>
    </location>
</feature>
<accession>A0A8H7RY74</accession>
<feature type="compositionally biased region" description="Gly residues" evidence="9">
    <location>
        <begin position="304"/>
        <end position="314"/>
    </location>
</feature>
<keyword evidence="7" id="KW-0234">DNA repair</keyword>
<keyword evidence="4" id="KW-0963">Cytoplasm</keyword>
<dbReference type="Pfam" id="PF16507">
    <property type="entry name" value="HEAT_PSME4_mid"/>
    <property type="match status" value="1"/>
</dbReference>
<dbReference type="GO" id="GO:0005829">
    <property type="term" value="C:cytosol"/>
    <property type="evidence" value="ECO:0007669"/>
    <property type="project" value="TreeGrafter"/>
</dbReference>
<evidence type="ECO:0000256" key="3">
    <source>
        <dbReference type="ARBA" id="ARBA00005739"/>
    </source>
</evidence>
<comment type="caution">
    <text evidence="13">The sequence shown here is derived from an EMBL/GenBank/DDBJ whole genome shotgun (WGS) entry which is preliminary data.</text>
</comment>
<dbReference type="SUPFAM" id="SSF48371">
    <property type="entry name" value="ARM repeat"/>
    <property type="match status" value="2"/>
</dbReference>
<evidence type="ECO:0000259" key="12">
    <source>
        <dbReference type="Pfam" id="PF23096"/>
    </source>
</evidence>
<dbReference type="InterPro" id="IPR011989">
    <property type="entry name" value="ARM-like"/>
</dbReference>
<dbReference type="InterPro" id="IPR055455">
    <property type="entry name" value="HEAT_PSME4"/>
</dbReference>
<dbReference type="InterPro" id="IPR016024">
    <property type="entry name" value="ARM-type_fold"/>
</dbReference>
<sequence length="1938" mass="220954">MEVDKKDDIPDSVVKDDQHTMSYYQALPYAKLLDGEAETWLNEICTNLAMCVQARDFGPGAASWVKRLNSYINMKHSIPRETRAKLAELLFQMTFMPGLDTALMDAWAATCARLIRKSKYLGPEDLVLPWKPLYDAIDWYLFPNTRQKSLLADSKHLGSLIRLLEHAQRFFPASATQEILDELLPQFSTSEIRDALRVIGYLVLLLPVSIPRNSQTHAILDKDNNGIHPKEFLPTLFSLWSMITNSPTCDAQFVELLSRMAEQNISDEYTAEIGLFNRQQVKYIFTVGMRMMNLPVGSQENGGSRPGGTTGFGSNGQRTDLKAGNALALRHKPERFRSLARFIVYTIIPEGPKGESYVMKLLSEMIQATELYYHPSNHGTWTYSLTTFIQHLSVEFLKRWRSEEEKDCPTPQERRLTLALREQFVLTLRPLTYLSMFGKDHFVIGATEATMKSLAWLEPGLIFPGLLERIYPSLETLTETHRTTSALGILADVALPLFSRDHYPAGGKHLMPLLHLATPGVDMNDPLKAITSLLFITSALSTVPIRDLTTNVGGGHSFSAGGGYSNNYTSDLRYDGMDMDSVNEENELPRDEEDNLCKATTGEMEEWVAKFLRRVFTVFENLPQIHNQKKQNGSTETGLTSMLEYACDTVFGQLSDDLYDMALRMVMDFISEQVLPNAIHAAGLLCNSIASANPVKAAKKLIPLCINNISIELENGAGSTMTNSETSTPIQSDSTLHWYQCILYYVVNKLGPDLLNYKKDIVDILHEMVTKCKSRRGFVWSAELLKNCLGSLLRIYSKERRSLDPEHWNDEDFMNNSHMIWGKTGDPKNVNVDWHIPSQKEKEFAIELLETFLVPSMDHVRQKIETGDKGQPANAYEETNDFCRHLAVIYRGLRGCTSMCLDENTEKDAVVECADDEGSEAVQEPRRLVAGYAFTDSSDPLYIKAQKIRKNIGELIRDALEFFLVKREDDLESLKLVINMARTYMDDAGTAKQHVNATKGQYLYAKAVVKVPKATKQYPRGLLVRRAEIHHLQRLRYNAQSRTRDSVHDAILNNLLGLSLSSYAEIRKLSQHTLSAVAKNFIGSKTLILPPILDVLKSKLDNGDDKEQHANRIKGSLYLLRHRSILMPCLRDWRYVPNFVLSLCGAQHEDKPSIQELIRKVFVDYVTQFNTRSFGVIVPEDVDINAQAIYSNTTTSGANTTGTIKIDLLKEKTQTRESKNLEAYQQLVQSLLEFVNDPKVHWRYCSMAANLLELFIRPDMQQNAGVAVFASECINSELPPMRRIGVGITTNMLYHIEQRTFAKGNRDTILSHQVKHPLEREFNVADKNPKYSEEEYLRIYDEPLTDENVQQWPLIDSERAGWYVWPEVYKGYLLPSSNVTLPEIDQGSLDAYQVFHKNFTSKEYWEKLLKYMSQEVSRAQEDMFNHANVCLYLSIFQMYQDEPVEIMKENFVLLCQSTDQKAHQRAAAELAAGLVNATSHWSKEKADTLWGWLIPLIETTFSNITPDTLIYWESFVRVCSHRRDPRRIRPLINLILKAKVDPTSDAAFAEARKLILAHILINSLGWRANPLVDPLLGEYMEHIDHPYKQVREVLGDNISSILQRQWTPSYPDIKTLLRINSESERGGVGNIPTQMDDRVAPHVEKLLVKLDKWQAEAKIATEVEDTKTYTNATLCWLRQSLGRYRVVGTLPYIIPLWSRLFAMQEFHDDQDLQHMATHVLHMVAQYSYPPSVVTKMVNEFVDILAHSESWRIRTRALPLLQIFFFKYLFSMENDHVLQVMNSVSSMLLDTQIEVRQMAAVTLGGLVRCSQREAITTVQTQYSELLEIKLPKRRRDRETGKIIEVPGFADKLLKKHAGVLGLSCLVNAFPYEVPKWMPNVLCQLANCMSDPAEIQSTIRKTFSDFRRTHSDTWHEDMSKFTEDQLSILSDMLISPSYYA</sequence>
<feature type="region of interest" description="Disordered" evidence="9">
    <location>
        <begin position="297"/>
        <end position="319"/>
    </location>
</feature>
<proteinExistence type="inferred from homology"/>
<evidence type="ECO:0000256" key="4">
    <source>
        <dbReference type="ARBA" id="ARBA00022490"/>
    </source>
</evidence>
<dbReference type="GO" id="GO:0010499">
    <property type="term" value="P:proteasomal ubiquitin-independent protein catabolic process"/>
    <property type="evidence" value="ECO:0007669"/>
    <property type="project" value="TreeGrafter"/>
</dbReference>
<dbReference type="GO" id="GO:0016607">
    <property type="term" value="C:nuclear speck"/>
    <property type="evidence" value="ECO:0007669"/>
    <property type="project" value="UniProtKB-SubCell"/>
</dbReference>
<gene>
    <name evidence="13" type="ORF">INT45_012509</name>
</gene>
<keyword evidence="14" id="KW-1185">Reference proteome</keyword>
<feature type="domain" description="Proteasome activator complex subunit 4-like HEAT repeat-like" evidence="12">
    <location>
        <begin position="1342"/>
        <end position="1555"/>
    </location>
</feature>
<dbReference type="GO" id="GO:0006281">
    <property type="term" value="P:DNA repair"/>
    <property type="evidence" value="ECO:0007669"/>
    <property type="project" value="UniProtKB-KW"/>
</dbReference>
<evidence type="ECO:0008006" key="15">
    <source>
        <dbReference type="Google" id="ProtNLM"/>
    </source>
</evidence>
<evidence type="ECO:0000256" key="2">
    <source>
        <dbReference type="ARBA" id="ARBA00004496"/>
    </source>
</evidence>
<evidence type="ECO:0000256" key="1">
    <source>
        <dbReference type="ARBA" id="ARBA00004324"/>
    </source>
</evidence>
<keyword evidence="5" id="KW-0677">Repeat</keyword>
<dbReference type="Pfam" id="PF23096">
    <property type="entry name" value="HEAT_PSME4"/>
    <property type="match status" value="1"/>
</dbReference>